<feature type="domain" description="C2H2-type" evidence="6">
    <location>
        <begin position="46"/>
        <end position="74"/>
    </location>
</feature>
<keyword evidence="4" id="KW-0862">Zinc</keyword>
<dbReference type="PROSITE" id="PS00028">
    <property type="entry name" value="ZINC_FINGER_C2H2_1"/>
    <property type="match status" value="1"/>
</dbReference>
<comment type="caution">
    <text evidence="7">The sequence shown here is derived from an EMBL/GenBank/DDBJ whole genome shotgun (WGS) entry which is preliminary data.</text>
</comment>
<reference evidence="7 8" key="1">
    <citation type="journal article" date="2024" name="bioRxiv">
        <title>A reference genome for Trichogramma kaykai: A tiny desert-dwelling parasitoid wasp with competing sex-ratio distorters.</title>
        <authorList>
            <person name="Culotta J."/>
            <person name="Lindsey A.R."/>
        </authorList>
    </citation>
    <scope>NUCLEOTIDE SEQUENCE [LARGE SCALE GENOMIC DNA]</scope>
    <source>
        <strain evidence="7 8">KSX58</strain>
    </source>
</reference>
<evidence type="ECO:0000256" key="4">
    <source>
        <dbReference type="ARBA" id="ARBA00022833"/>
    </source>
</evidence>
<dbReference type="FunFam" id="3.30.160.60:FF:000100">
    <property type="entry name" value="Zinc finger 45-like"/>
    <property type="match status" value="1"/>
</dbReference>
<evidence type="ECO:0000256" key="2">
    <source>
        <dbReference type="ARBA" id="ARBA00022737"/>
    </source>
</evidence>
<dbReference type="Gene3D" id="3.30.160.60">
    <property type="entry name" value="Classic Zinc Finger"/>
    <property type="match status" value="1"/>
</dbReference>
<dbReference type="SUPFAM" id="SSF57667">
    <property type="entry name" value="beta-beta-alpha zinc fingers"/>
    <property type="match status" value="1"/>
</dbReference>
<evidence type="ECO:0000256" key="5">
    <source>
        <dbReference type="PROSITE-ProRule" id="PRU00042"/>
    </source>
</evidence>
<gene>
    <name evidence="7" type="ORF">TKK_017766</name>
</gene>
<evidence type="ECO:0000313" key="7">
    <source>
        <dbReference type="EMBL" id="KAL3386839.1"/>
    </source>
</evidence>
<keyword evidence="2" id="KW-0677">Repeat</keyword>
<dbReference type="Proteomes" id="UP001627154">
    <property type="component" value="Unassembled WGS sequence"/>
</dbReference>
<dbReference type="AlphaFoldDB" id="A0ABD2W1T8"/>
<organism evidence="7 8">
    <name type="scientific">Trichogramma kaykai</name>
    <dbReference type="NCBI Taxonomy" id="54128"/>
    <lineage>
        <taxon>Eukaryota</taxon>
        <taxon>Metazoa</taxon>
        <taxon>Ecdysozoa</taxon>
        <taxon>Arthropoda</taxon>
        <taxon>Hexapoda</taxon>
        <taxon>Insecta</taxon>
        <taxon>Pterygota</taxon>
        <taxon>Neoptera</taxon>
        <taxon>Endopterygota</taxon>
        <taxon>Hymenoptera</taxon>
        <taxon>Apocrita</taxon>
        <taxon>Proctotrupomorpha</taxon>
        <taxon>Chalcidoidea</taxon>
        <taxon>Trichogrammatidae</taxon>
        <taxon>Trichogramma</taxon>
    </lineage>
</organism>
<evidence type="ECO:0000313" key="8">
    <source>
        <dbReference type="Proteomes" id="UP001627154"/>
    </source>
</evidence>
<protein>
    <recommendedName>
        <fullName evidence="6">C2H2-type domain-containing protein</fullName>
    </recommendedName>
</protein>
<evidence type="ECO:0000256" key="3">
    <source>
        <dbReference type="ARBA" id="ARBA00022771"/>
    </source>
</evidence>
<dbReference type="InterPro" id="IPR013087">
    <property type="entry name" value="Znf_C2H2_type"/>
</dbReference>
<evidence type="ECO:0000256" key="1">
    <source>
        <dbReference type="ARBA" id="ARBA00022723"/>
    </source>
</evidence>
<dbReference type="InterPro" id="IPR036236">
    <property type="entry name" value="Znf_C2H2_sf"/>
</dbReference>
<keyword evidence="3 5" id="KW-0863">Zinc-finger</keyword>
<keyword evidence="1" id="KW-0479">Metal-binding</keyword>
<accession>A0ABD2W1T8</accession>
<dbReference type="PROSITE" id="PS50157">
    <property type="entry name" value="ZINC_FINGER_C2H2_2"/>
    <property type="match status" value="1"/>
</dbReference>
<dbReference type="EMBL" id="JBJJXI010000143">
    <property type="protein sequence ID" value="KAL3386839.1"/>
    <property type="molecule type" value="Genomic_DNA"/>
</dbReference>
<name>A0ABD2W1T8_9HYME</name>
<proteinExistence type="predicted"/>
<keyword evidence="8" id="KW-1185">Reference proteome</keyword>
<sequence>MIILIKKEFDYHNNCKFKKKSRMDSFGQKRSLNNHISTIHYCSKPFECGQCHKSYGRKGTLKFHIHSVHDRNKPFECQQQQQQQQQQQWRS</sequence>
<evidence type="ECO:0000259" key="6">
    <source>
        <dbReference type="PROSITE" id="PS50157"/>
    </source>
</evidence>
<dbReference type="GO" id="GO:0008270">
    <property type="term" value="F:zinc ion binding"/>
    <property type="evidence" value="ECO:0007669"/>
    <property type="project" value="UniProtKB-KW"/>
</dbReference>